<proteinExistence type="predicted"/>
<protein>
    <submittedName>
        <fullName evidence="1">Uncharacterized protein</fullName>
    </submittedName>
</protein>
<gene>
    <name evidence="1" type="ORF">SAE02_33040</name>
</gene>
<accession>A0A512DRV4</accession>
<dbReference type="EMBL" id="BJYZ01000014">
    <property type="protein sequence ID" value="GEO39156.1"/>
    <property type="molecule type" value="Genomic_DNA"/>
</dbReference>
<evidence type="ECO:0000313" key="2">
    <source>
        <dbReference type="Proteomes" id="UP000321523"/>
    </source>
</evidence>
<organism evidence="1 2">
    <name type="scientific">Skermanella aerolata</name>
    <dbReference type="NCBI Taxonomy" id="393310"/>
    <lineage>
        <taxon>Bacteria</taxon>
        <taxon>Pseudomonadati</taxon>
        <taxon>Pseudomonadota</taxon>
        <taxon>Alphaproteobacteria</taxon>
        <taxon>Rhodospirillales</taxon>
        <taxon>Azospirillaceae</taxon>
        <taxon>Skermanella</taxon>
    </lineage>
</organism>
<comment type="caution">
    <text evidence="1">The sequence shown here is derived from an EMBL/GenBank/DDBJ whole genome shotgun (WGS) entry which is preliminary data.</text>
</comment>
<name>A0A512DRV4_9PROT</name>
<dbReference type="AlphaFoldDB" id="A0A512DRV4"/>
<reference evidence="1 2" key="1">
    <citation type="submission" date="2019-07" db="EMBL/GenBank/DDBJ databases">
        <title>Whole genome shotgun sequence of Skermanella aerolata NBRC 106429.</title>
        <authorList>
            <person name="Hosoyama A."/>
            <person name="Uohara A."/>
            <person name="Ohji S."/>
            <person name="Ichikawa N."/>
        </authorList>
    </citation>
    <scope>NUCLEOTIDE SEQUENCE [LARGE SCALE GENOMIC DNA]</scope>
    <source>
        <strain evidence="1 2">NBRC 106429</strain>
    </source>
</reference>
<sequence>MNEHSRAEVLAKACHRQVPTIGPRALSPPAWAIFRKLSDGGLMDLTWTRRMFPGMRRPLPNAEGLPYRLNGNLLLATRRAPARIPVQWRITMSALAQTHDRRYTI</sequence>
<evidence type="ECO:0000313" key="1">
    <source>
        <dbReference type="EMBL" id="GEO39156.1"/>
    </source>
</evidence>
<dbReference type="Proteomes" id="UP000321523">
    <property type="component" value="Unassembled WGS sequence"/>
</dbReference>
<keyword evidence="2" id="KW-1185">Reference proteome</keyword>